<name>A0A9N9LCL3_9HELO</name>
<feature type="transmembrane region" description="Helical" evidence="7">
    <location>
        <begin position="702"/>
        <end position="720"/>
    </location>
</feature>
<dbReference type="Proteomes" id="UP000696280">
    <property type="component" value="Unassembled WGS sequence"/>
</dbReference>
<dbReference type="InterPro" id="IPR004342">
    <property type="entry name" value="EXS_C"/>
</dbReference>
<keyword evidence="4 7" id="KW-1133">Transmembrane helix</keyword>
<evidence type="ECO:0000256" key="4">
    <source>
        <dbReference type="ARBA" id="ARBA00022989"/>
    </source>
</evidence>
<feature type="compositionally biased region" description="Acidic residues" evidence="6">
    <location>
        <begin position="1013"/>
        <end position="1028"/>
    </location>
</feature>
<dbReference type="AlphaFoldDB" id="A0A9N9LCL3"/>
<dbReference type="CDD" id="cd14475">
    <property type="entry name" value="SPX_SYG1_like"/>
    <property type="match status" value="1"/>
</dbReference>
<feature type="transmembrane region" description="Helical" evidence="7">
    <location>
        <begin position="809"/>
        <end position="831"/>
    </location>
</feature>
<organism evidence="10 11">
    <name type="scientific">Hymenoscyphus fraxineus</name>
    <dbReference type="NCBI Taxonomy" id="746836"/>
    <lineage>
        <taxon>Eukaryota</taxon>
        <taxon>Fungi</taxon>
        <taxon>Dikarya</taxon>
        <taxon>Ascomycota</taxon>
        <taxon>Pezizomycotina</taxon>
        <taxon>Leotiomycetes</taxon>
        <taxon>Helotiales</taxon>
        <taxon>Helotiaceae</taxon>
        <taxon>Hymenoscyphus</taxon>
    </lineage>
</organism>
<evidence type="ECO:0000313" key="11">
    <source>
        <dbReference type="Proteomes" id="UP000696280"/>
    </source>
</evidence>
<accession>A0A9N9LCL3</accession>
<dbReference type="InterPro" id="IPR004331">
    <property type="entry name" value="SPX_dom"/>
</dbReference>
<feature type="compositionally biased region" description="Acidic residues" evidence="6">
    <location>
        <begin position="985"/>
        <end position="999"/>
    </location>
</feature>
<comment type="similarity">
    <text evidence="2">Belongs to the SYG1 (TC 2.A.94) family.</text>
</comment>
<evidence type="ECO:0000313" key="10">
    <source>
        <dbReference type="EMBL" id="CAG8961755.1"/>
    </source>
</evidence>
<protein>
    <recommendedName>
        <fullName evidence="12">EXS-domain-containing protein</fullName>
    </recommendedName>
</protein>
<evidence type="ECO:0000259" key="9">
    <source>
        <dbReference type="PROSITE" id="PS51382"/>
    </source>
</evidence>
<dbReference type="GO" id="GO:0000822">
    <property type="term" value="F:inositol hexakisphosphate binding"/>
    <property type="evidence" value="ECO:0007669"/>
    <property type="project" value="TreeGrafter"/>
</dbReference>
<feature type="region of interest" description="Disordered" evidence="6">
    <location>
        <begin position="36"/>
        <end position="112"/>
    </location>
</feature>
<dbReference type="OrthoDB" id="9970435at2759"/>
<evidence type="ECO:0008006" key="12">
    <source>
        <dbReference type="Google" id="ProtNLM"/>
    </source>
</evidence>
<dbReference type="Pfam" id="PF03105">
    <property type="entry name" value="SPX"/>
    <property type="match status" value="1"/>
</dbReference>
<evidence type="ECO:0000256" key="1">
    <source>
        <dbReference type="ARBA" id="ARBA00004141"/>
    </source>
</evidence>
<sequence length="1036" mass="119209">MKFGKELEQDMVQEWRDMYLDYRTGKKHIKAISRATLRTNATPRSQNANANTHNRPLLPPPNQRRSYGATMPASASHRSPNLLRRRRSHADHLDEPLRDSPAPIATDSRPESELVDAIISPASAKNRWSYDDSIVESFVLTPDESDDRKPNPFELPAPAMPSQSPFSPARDSSHGDAANAYEVGTTSPPRKSGPLSLRARWGHTQLRRMFTSTGVPAQPPELKGADTNLVAFDHVRLRQNDFFGWLDGELDKVESFYKSREEEAGKRVVILREQLHEMRDRRLEELAVVARAKHAHRTENRPVTRHNRASSMSSSTKDQKYQRRSWLGPLGRMVEATKAKAIGPRAHANSNTRALQDMEGTPATEPQNPVGIADHSLDYVRKARAHTTEVVPYRTAKRKLKLALGEAYRGMELLKSYALLNRIAFRKINKKYDKAINAHPPLRYMTNKVNKSWFVQSDVLDGHLHVLEDLYARYFEAGNHKVAVGKLRSSYGKKRNHSKSAFHNGILIGTGAVFAIQGTIYGYRLLWHPNPIIALQTRYLLQIYGGYFLALYLFCWFCLDCRLWTRHKINYKFVFEFDPRHTLEWQQLSEFASLCILFFGLFLWVNFTRYGDSEMYIYFPVILIFVTAVLIFFPAPMIYHRSREWFIYSHWRLFWAGLYPVEFRDFLLGDMYCSLAFFMNNIELFFCLYARHWKGPEQCNSTHSRLLGFFAALPPIWRIFHCLRRYYDTRNIFPHLVNCAKYCFTAAFLAMLSVYRINQTQRNLAIFIAVATINSIFSSIWDLVMDWSVLKPDGYMPRLRDIRAFKTTWWYYVAMVVDPILRFSWIFYGIYTRDVQHNTFVSFMVSFAEVTRRGMWTLFRVENEHATNVERNKASRDLPLPYSILDSPEVGHRDSTLPEPGAEATKIPSVHDQDGGRLEAQALDGGSLKRRISPIKSIKTALANAHTQDFVRKKVPGDGYSSSVRTQTRDRDREASRPERVANSSDEEDEEADAEEIATAEEIGRLRTASFDFVDDEGDDEENADAEEVGGHGTRG</sequence>
<feature type="domain" description="EXS" evidence="8">
    <location>
        <begin position="698"/>
        <end position="892"/>
    </location>
</feature>
<dbReference type="EMBL" id="CAJVRL010000115">
    <property type="protein sequence ID" value="CAG8961755.1"/>
    <property type="molecule type" value="Genomic_DNA"/>
</dbReference>
<dbReference type="PANTHER" id="PTHR10783:SF103">
    <property type="entry name" value="SOLUTE CARRIER FAMILY 53 MEMBER 1"/>
    <property type="match status" value="1"/>
</dbReference>
<comment type="caution">
    <text evidence="10">The sequence shown here is derived from an EMBL/GenBank/DDBJ whole genome shotgun (WGS) entry which is preliminary data.</text>
</comment>
<dbReference type="GO" id="GO:0006817">
    <property type="term" value="P:phosphate ion transport"/>
    <property type="evidence" value="ECO:0007669"/>
    <property type="project" value="TreeGrafter"/>
</dbReference>
<feature type="transmembrane region" description="Helical" evidence="7">
    <location>
        <begin position="543"/>
        <end position="564"/>
    </location>
</feature>
<dbReference type="PROSITE" id="PS51380">
    <property type="entry name" value="EXS"/>
    <property type="match status" value="1"/>
</dbReference>
<feature type="domain" description="SPX" evidence="9">
    <location>
        <begin position="1"/>
        <end position="446"/>
    </location>
</feature>
<evidence type="ECO:0000256" key="2">
    <source>
        <dbReference type="ARBA" id="ARBA00009665"/>
    </source>
</evidence>
<feature type="transmembrane region" description="Helical" evidence="7">
    <location>
        <begin position="501"/>
        <end position="523"/>
    </location>
</feature>
<evidence type="ECO:0000256" key="7">
    <source>
        <dbReference type="SAM" id="Phobius"/>
    </source>
</evidence>
<dbReference type="PROSITE" id="PS51382">
    <property type="entry name" value="SPX"/>
    <property type="match status" value="1"/>
</dbReference>
<feature type="transmembrane region" description="Helical" evidence="7">
    <location>
        <begin position="764"/>
        <end position="789"/>
    </location>
</feature>
<evidence type="ECO:0000259" key="8">
    <source>
        <dbReference type="PROSITE" id="PS51380"/>
    </source>
</evidence>
<feature type="region of interest" description="Disordered" evidence="6">
    <location>
        <begin position="141"/>
        <end position="196"/>
    </location>
</feature>
<feature type="region of interest" description="Disordered" evidence="6">
    <location>
        <begin position="880"/>
        <end position="916"/>
    </location>
</feature>
<gene>
    <name evidence="10" type="ORF">HYFRA_00006298</name>
</gene>
<evidence type="ECO:0000256" key="6">
    <source>
        <dbReference type="SAM" id="MobiDB-lite"/>
    </source>
</evidence>
<feature type="region of interest" description="Disordered" evidence="6">
    <location>
        <begin position="293"/>
        <end position="321"/>
    </location>
</feature>
<keyword evidence="11" id="KW-1185">Reference proteome</keyword>
<dbReference type="GO" id="GO:0016036">
    <property type="term" value="P:cellular response to phosphate starvation"/>
    <property type="evidence" value="ECO:0007669"/>
    <property type="project" value="TreeGrafter"/>
</dbReference>
<comment type="subcellular location">
    <subcellularLocation>
        <location evidence="1">Membrane</location>
        <topology evidence="1">Multi-pass membrane protein</topology>
    </subcellularLocation>
</comment>
<feature type="transmembrane region" description="Helical" evidence="7">
    <location>
        <begin position="585"/>
        <end position="604"/>
    </location>
</feature>
<evidence type="ECO:0000256" key="3">
    <source>
        <dbReference type="ARBA" id="ARBA00022692"/>
    </source>
</evidence>
<evidence type="ECO:0000256" key="5">
    <source>
        <dbReference type="ARBA" id="ARBA00023136"/>
    </source>
</evidence>
<keyword evidence="5 7" id="KW-0472">Membrane</keyword>
<dbReference type="GO" id="GO:0005794">
    <property type="term" value="C:Golgi apparatus"/>
    <property type="evidence" value="ECO:0007669"/>
    <property type="project" value="TreeGrafter"/>
</dbReference>
<feature type="transmembrane region" description="Helical" evidence="7">
    <location>
        <begin position="732"/>
        <end position="752"/>
    </location>
</feature>
<feature type="transmembrane region" description="Helical" evidence="7">
    <location>
        <begin position="616"/>
        <end position="633"/>
    </location>
</feature>
<feature type="compositionally biased region" description="Polar residues" evidence="6">
    <location>
        <begin position="36"/>
        <end position="54"/>
    </location>
</feature>
<dbReference type="PANTHER" id="PTHR10783">
    <property type="entry name" value="XENOTROPIC AND POLYTROPIC RETROVIRUS RECEPTOR 1-RELATED"/>
    <property type="match status" value="1"/>
</dbReference>
<proteinExistence type="inferred from homology"/>
<feature type="compositionally biased region" description="Basic and acidic residues" evidence="6">
    <location>
        <begin position="967"/>
        <end position="980"/>
    </location>
</feature>
<dbReference type="GO" id="GO:0005886">
    <property type="term" value="C:plasma membrane"/>
    <property type="evidence" value="ECO:0007669"/>
    <property type="project" value="TreeGrafter"/>
</dbReference>
<feature type="transmembrane region" description="Helical" evidence="7">
    <location>
        <begin position="667"/>
        <end position="690"/>
    </location>
</feature>
<dbReference type="Pfam" id="PF03124">
    <property type="entry name" value="EXS"/>
    <property type="match status" value="1"/>
</dbReference>
<keyword evidence="3 7" id="KW-0812">Transmembrane</keyword>
<reference evidence="10" key="1">
    <citation type="submission" date="2021-07" db="EMBL/GenBank/DDBJ databases">
        <authorList>
            <person name="Durling M."/>
        </authorList>
    </citation>
    <scope>NUCLEOTIDE SEQUENCE</scope>
</reference>
<feature type="region of interest" description="Disordered" evidence="6">
    <location>
        <begin position="953"/>
        <end position="1036"/>
    </location>
</feature>